<evidence type="ECO:0000259" key="3">
    <source>
        <dbReference type="Pfam" id="PF05043"/>
    </source>
</evidence>
<reference evidence="4 5" key="1">
    <citation type="submission" date="2013-02" db="EMBL/GenBank/DDBJ databases">
        <title>The Genome Sequence of Enterococcus caccae BAA-1240.</title>
        <authorList>
            <consortium name="The Broad Institute Genome Sequencing Platform"/>
            <consortium name="The Broad Institute Genome Sequencing Center for Infectious Disease"/>
            <person name="Earl A.M."/>
            <person name="Gilmore M.S."/>
            <person name="Lebreton F."/>
            <person name="Walker B."/>
            <person name="Young S.K."/>
            <person name="Zeng Q."/>
            <person name="Gargeya S."/>
            <person name="Fitzgerald M."/>
            <person name="Haas B."/>
            <person name="Abouelleil A."/>
            <person name="Alvarado L."/>
            <person name="Arachchi H.M."/>
            <person name="Berlin A.M."/>
            <person name="Chapman S.B."/>
            <person name="Dewar J."/>
            <person name="Goldberg J."/>
            <person name="Griggs A."/>
            <person name="Gujja S."/>
            <person name="Hansen M."/>
            <person name="Howarth C."/>
            <person name="Imamovic A."/>
            <person name="Larimer J."/>
            <person name="McCowan C."/>
            <person name="Murphy C."/>
            <person name="Neiman D."/>
            <person name="Pearson M."/>
            <person name="Priest M."/>
            <person name="Roberts A."/>
            <person name="Saif S."/>
            <person name="Shea T."/>
            <person name="Sisk P."/>
            <person name="Sykes S."/>
            <person name="Wortman J."/>
            <person name="Nusbaum C."/>
            <person name="Birren B."/>
        </authorList>
    </citation>
    <scope>NUCLEOTIDE SEQUENCE [LARGE SCALE GENOMIC DNA]</scope>
    <source>
        <strain evidence="4 5">ATCC BAA-1240</strain>
    </source>
</reference>
<dbReference type="STRING" id="317735.RU98_GL002835"/>
<proteinExistence type="predicted"/>
<dbReference type="PANTHER" id="PTHR30185">
    <property type="entry name" value="CRYPTIC BETA-GLUCOSIDE BGL OPERON ANTITERMINATOR"/>
    <property type="match status" value="1"/>
</dbReference>
<feature type="domain" description="Mga helix-turn-helix" evidence="3">
    <location>
        <begin position="90"/>
        <end position="167"/>
    </location>
</feature>
<sequence length="502" mass="59015">MYSKLLPKSKQSELIVLYALIRRRSSLKKLSKDLDIPSSTIKKYLKKMNQSIELHFHIADFVQASVSGDYYVNPEFEAESITLFHRLKLIYLKESVAFSLLLLLTTTYRYSEYEILDMLFISHSYLKKLIQTINQQLAKFSIQITLSDKQLFLTGNELSVRLFSFLLLSDSYQNLEWPFQHISKKQIKQSLTDDVLRESAKKSETKKTLFYFFIAIITLRTQNNCHLPPLSEETEHLFEMIYKSKNVARIFNHLSLGEMKPTIKKNEILYFNFLSSLFIPDIIEPNKKIELGYLFIQNNSFPTNFSKVLLKRLKYTFKGNYTGDIQATFTYFFTLLCLFLQLVNIRAPYFLNLQFPPLSYNLNSRTKTIVQIQNLYSDLITQKKFVHYYETFSLVSTKHYFCSLIYALVQMTRTPNLQIYLQLTKNFTDIPYVTQQLSILFNPEIVTITTDIRTANLVISDTLEPSSNDQPVFFIDSLRDYAQWQSLVEMIHQLLVKQLFDK</sequence>
<dbReference type="InterPro" id="IPR050661">
    <property type="entry name" value="BglG_antiterminators"/>
</dbReference>
<dbReference type="eggNOG" id="COG3711">
    <property type="taxonomic scope" value="Bacteria"/>
</dbReference>
<evidence type="ECO:0000313" key="5">
    <source>
        <dbReference type="Proteomes" id="UP000013840"/>
    </source>
</evidence>
<keyword evidence="5" id="KW-1185">Reference proteome</keyword>
<dbReference type="PANTHER" id="PTHR30185:SF12">
    <property type="entry name" value="TRANSCRIPTIONAL REGULATOR MANR"/>
    <property type="match status" value="1"/>
</dbReference>
<evidence type="ECO:0000256" key="2">
    <source>
        <dbReference type="ARBA" id="ARBA00023163"/>
    </source>
</evidence>
<keyword evidence="1" id="KW-0805">Transcription regulation</keyword>
<dbReference type="InterPro" id="IPR036388">
    <property type="entry name" value="WH-like_DNA-bd_sf"/>
</dbReference>
<dbReference type="OrthoDB" id="2194501at2"/>
<keyword evidence="2" id="KW-0804">Transcription</keyword>
<comment type="caution">
    <text evidence="4">The sequence shown here is derived from an EMBL/GenBank/DDBJ whole genome shotgun (WGS) entry which is preliminary data.</text>
</comment>
<gene>
    <name evidence="4" type="ORF">UC7_02016</name>
</gene>
<evidence type="ECO:0000313" key="4">
    <source>
        <dbReference type="EMBL" id="EOL45210.1"/>
    </source>
</evidence>
<dbReference type="Proteomes" id="UP000013840">
    <property type="component" value="Unassembled WGS sequence"/>
</dbReference>
<dbReference type="Gene3D" id="1.10.10.10">
    <property type="entry name" value="Winged helix-like DNA-binding domain superfamily/Winged helix DNA-binding domain"/>
    <property type="match status" value="1"/>
</dbReference>
<dbReference type="Pfam" id="PF05043">
    <property type="entry name" value="Mga"/>
    <property type="match status" value="1"/>
</dbReference>
<dbReference type="EMBL" id="AJAU01000018">
    <property type="protein sequence ID" value="EOL45210.1"/>
    <property type="molecule type" value="Genomic_DNA"/>
</dbReference>
<dbReference type="RefSeq" id="WP_010772125.1">
    <property type="nucleotide sequence ID" value="NZ_KB946334.1"/>
</dbReference>
<name>R3WTR2_9ENTE</name>
<dbReference type="InterPro" id="IPR007737">
    <property type="entry name" value="Mga_HTH"/>
</dbReference>
<accession>R3WTR2</accession>
<protein>
    <recommendedName>
        <fullName evidence="3">Mga helix-turn-helix domain-containing protein</fullName>
    </recommendedName>
</protein>
<evidence type="ECO:0000256" key="1">
    <source>
        <dbReference type="ARBA" id="ARBA00023015"/>
    </source>
</evidence>
<organism evidence="4 5">
    <name type="scientific">Enterococcus caccae ATCC BAA-1240</name>
    <dbReference type="NCBI Taxonomy" id="1158612"/>
    <lineage>
        <taxon>Bacteria</taxon>
        <taxon>Bacillati</taxon>
        <taxon>Bacillota</taxon>
        <taxon>Bacilli</taxon>
        <taxon>Lactobacillales</taxon>
        <taxon>Enterococcaceae</taxon>
        <taxon>Enterococcus</taxon>
    </lineage>
</organism>
<dbReference type="AlphaFoldDB" id="R3WTR2"/>
<dbReference type="PATRIC" id="fig|1158612.3.peg.1993"/>